<keyword evidence="2" id="KW-1185">Reference proteome</keyword>
<proteinExistence type="predicted"/>
<dbReference type="AlphaFoldDB" id="A0A6A5UC44"/>
<dbReference type="EMBL" id="ML976986">
    <property type="protein sequence ID" value="KAF1958667.1"/>
    <property type="molecule type" value="Genomic_DNA"/>
</dbReference>
<protein>
    <submittedName>
        <fullName evidence="1">Uncharacterized protein</fullName>
    </submittedName>
</protein>
<dbReference type="Gene3D" id="3.40.462.20">
    <property type="match status" value="1"/>
</dbReference>
<sequence length="99" mass="10707">MPATFDAPVVLARCFYNGTEEEESAFYENLIAVGALVNTIAMIPHEKLNSLLNHAAGFNGRKMLGGGAVKPPLDAKFVQSLFDEFMGYVNGKEGIIQSL</sequence>
<accession>A0A6A5UC44</accession>
<gene>
    <name evidence="1" type="ORF">CC80DRAFT_545995</name>
</gene>
<evidence type="ECO:0000313" key="2">
    <source>
        <dbReference type="Proteomes" id="UP000800035"/>
    </source>
</evidence>
<name>A0A6A5UC44_9PLEO</name>
<dbReference type="OrthoDB" id="415825at2759"/>
<dbReference type="Proteomes" id="UP000800035">
    <property type="component" value="Unassembled WGS sequence"/>
</dbReference>
<organism evidence="1 2">
    <name type="scientific">Byssothecium circinans</name>
    <dbReference type="NCBI Taxonomy" id="147558"/>
    <lineage>
        <taxon>Eukaryota</taxon>
        <taxon>Fungi</taxon>
        <taxon>Dikarya</taxon>
        <taxon>Ascomycota</taxon>
        <taxon>Pezizomycotina</taxon>
        <taxon>Dothideomycetes</taxon>
        <taxon>Pleosporomycetidae</taxon>
        <taxon>Pleosporales</taxon>
        <taxon>Massarineae</taxon>
        <taxon>Massarinaceae</taxon>
        <taxon>Byssothecium</taxon>
    </lineage>
</organism>
<evidence type="ECO:0000313" key="1">
    <source>
        <dbReference type="EMBL" id="KAF1958667.1"/>
    </source>
</evidence>
<reference evidence="1" key="1">
    <citation type="journal article" date="2020" name="Stud. Mycol.">
        <title>101 Dothideomycetes genomes: a test case for predicting lifestyles and emergence of pathogens.</title>
        <authorList>
            <person name="Haridas S."/>
            <person name="Albert R."/>
            <person name="Binder M."/>
            <person name="Bloem J."/>
            <person name="Labutti K."/>
            <person name="Salamov A."/>
            <person name="Andreopoulos B."/>
            <person name="Baker S."/>
            <person name="Barry K."/>
            <person name="Bills G."/>
            <person name="Bluhm B."/>
            <person name="Cannon C."/>
            <person name="Castanera R."/>
            <person name="Culley D."/>
            <person name="Daum C."/>
            <person name="Ezra D."/>
            <person name="Gonzalez J."/>
            <person name="Henrissat B."/>
            <person name="Kuo A."/>
            <person name="Liang C."/>
            <person name="Lipzen A."/>
            <person name="Lutzoni F."/>
            <person name="Magnuson J."/>
            <person name="Mondo S."/>
            <person name="Nolan M."/>
            <person name="Ohm R."/>
            <person name="Pangilinan J."/>
            <person name="Park H.-J."/>
            <person name="Ramirez L."/>
            <person name="Alfaro M."/>
            <person name="Sun H."/>
            <person name="Tritt A."/>
            <person name="Yoshinaga Y."/>
            <person name="Zwiers L.-H."/>
            <person name="Turgeon B."/>
            <person name="Goodwin S."/>
            <person name="Spatafora J."/>
            <person name="Crous P."/>
            <person name="Grigoriev I."/>
        </authorList>
    </citation>
    <scope>NUCLEOTIDE SEQUENCE</scope>
    <source>
        <strain evidence="1">CBS 675.92</strain>
    </source>
</reference>